<dbReference type="SUPFAM" id="SSF81271">
    <property type="entry name" value="TGS-like"/>
    <property type="match status" value="1"/>
</dbReference>
<dbReference type="SUPFAM" id="SSF109604">
    <property type="entry name" value="HD-domain/PDEase-like"/>
    <property type="match status" value="1"/>
</dbReference>
<dbReference type="Proteomes" id="UP000031937">
    <property type="component" value="Unassembled WGS sequence"/>
</dbReference>
<dbReference type="Pfam" id="PF02824">
    <property type="entry name" value="TGS"/>
    <property type="match status" value="1"/>
</dbReference>
<dbReference type="InterPro" id="IPR004095">
    <property type="entry name" value="TGS"/>
</dbReference>
<dbReference type="InterPro" id="IPR045600">
    <property type="entry name" value="RelA/SpoT_AH_RIS"/>
</dbReference>
<dbReference type="Gene3D" id="3.30.70.260">
    <property type="match status" value="1"/>
</dbReference>
<comment type="function">
    <text evidence="1">In eubacteria ppGpp (guanosine 3'-diphosphate 5'-diphosphate) is a mediator of the stringent response that coordinates a variety of cellular activities in response to changes in nutritional abundance.</text>
</comment>
<dbReference type="InterPro" id="IPR033655">
    <property type="entry name" value="TGS_RelA/SpoT"/>
</dbReference>
<dbReference type="PROSITE" id="PS51880">
    <property type="entry name" value="TGS"/>
    <property type="match status" value="1"/>
</dbReference>
<dbReference type="Pfam" id="PF13328">
    <property type="entry name" value="HD_4"/>
    <property type="match status" value="1"/>
</dbReference>
<dbReference type="Pfam" id="PF13291">
    <property type="entry name" value="ACT_4"/>
    <property type="match status" value="1"/>
</dbReference>
<dbReference type="Gene3D" id="1.10.3210.10">
    <property type="entry name" value="Hypothetical protein af1432"/>
    <property type="match status" value="1"/>
</dbReference>
<dbReference type="InterPro" id="IPR002912">
    <property type="entry name" value="ACT_dom"/>
</dbReference>
<reference evidence="4 6" key="1">
    <citation type="submission" date="2014-07" db="EMBL/GenBank/DDBJ databases">
        <title>Porphyromonadaceae bacterium OUH 308042 = ATCC BAA-2681 = DSM 28342 draft genome.</title>
        <authorList>
            <person name="Sydenham T.V."/>
            <person name="Hasman H."/>
            <person name="Justensen U.S."/>
        </authorList>
    </citation>
    <scope>NUCLEOTIDE SEQUENCE [LARGE SCALE GENOMIC DNA]</scope>
    <source>
        <strain evidence="4 6">OUH 308042</strain>
    </source>
</reference>
<evidence type="ECO:0000313" key="4">
    <source>
        <dbReference type="EMBL" id="KIO44967.1"/>
    </source>
</evidence>
<organism evidence="4 6">
    <name type="scientific">Sanguibacteroides justesenii</name>
    <dbReference type="NCBI Taxonomy" id="1547597"/>
    <lineage>
        <taxon>Bacteria</taxon>
        <taxon>Pseudomonadati</taxon>
        <taxon>Bacteroidota</taxon>
        <taxon>Bacteroidia</taxon>
        <taxon>Bacteroidales</taxon>
        <taxon>Porphyromonadaceae</taxon>
        <taxon>Sanguibacteroides</taxon>
    </lineage>
</organism>
<sequence length="727" mass="83583">MAEDIAKEIILKKYRLLLKSCKNLISKEDIRLVRKAFNMATRGSKNMPGADREEMIRMLEVGLIITSEIGLGRTSIICAMLHKVAESDGLSELEIRELFGEKVAQILSGLRDISRIYATHAIVDSDNFRKLLLSFAEDVRVQLIFLAEKIYDLRRADSFSREEQLRLARETRFIYIPFAHRLGLYNVKSEMEDRALRYEEPEIYEDISRKLEDSKDTREKYIAEFIAPVVEELDRRGIKYKVKYRTKTIASILNKMRKKQVEFEEIYDIFAVRFILDSRGAEEKADCWRVYSIVADKYTPNPQRLRDWLSVPKSNGYESLQTTVLGPNNRWVEVQIRTERMDEIAERGFAAHWKYKGGTADKAIENWLAELRDILESPEVGAVDLLGDIKINLQDKEVHVFTPAGDLKTLSAGATLLDFAYAIHTDVGSKCVGGKVNQRNETLRYVLKNGDQVSILTSNNQQPSADWLNIAVTSKARNKIRQYLTEQSRAQAELGKEMLMRRFKNWKLELTDEVIRRLQQHYKYKFAIDLYQGIAEGKHTMTEIKEWVTKPKEEEKLVVPAKEVQIIHPKKVDEDVLLIDRNVDNVVYKFARCCNPVFGDEILGFVSIGEGIKIHRKQCKNAMDLEKRYPYRIVKAQWTNGGATSYQTILNIVGREDAGMVNKITEVISKDPHVTLRGLSINSSEGLFDGKITVLVGNTEHLSQLISRLKRIQGVMRVARHDSVIEN</sequence>
<dbReference type="Gene3D" id="3.10.20.30">
    <property type="match status" value="1"/>
</dbReference>
<evidence type="ECO:0000256" key="1">
    <source>
        <dbReference type="RuleBase" id="RU003847"/>
    </source>
</evidence>
<dbReference type="OrthoDB" id="9805041at2"/>
<feature type="domain" description="TGS" evidence="2">
    <location>
        <begin position="396"/>
        <end position="457"/>
    </location>
</feature>
<accession>A0A0C3NFR1</accession>
<name>A0A0C3NFR1_9PORP</name>
<dbReference type="InterPro" id="IPR007685">
    <property type="entry name" value="RelA_SpoT"/>
</dbReference>
<dbReference type="RefSeq" id="WP_041504360.1">
    <property type="nucleotide sequence ID" value="NZ_JPIT01000032.1"/>
</dbReference>
<dbReference type="SUPFAM" id="SSF55021">
    <property type="entry name" value="ACT-like"/>
    <property type="match status" value="1"/>
</dbReference>
<keyword evidence="6" id="KW-1185">Reference proteome</keyword>
<dbReference type="GO" id="GO:0015969">
    <property type="term" value="P:guanosine tetraphosphate metabolic process"/>
    <property type="evidence" value="ECO:0007669"/>
    <property type="project" value="InterPro"/>
</dbReference>
<dbReference type="SMART" id="SM00954">
    <property type="entry name" value="RelA_SpoT"/>
    <property type="match status" value="1"/>
</dbReference>
<dbReference type="EMBL" id="JPIU01000038">
    <property type="protein sequence ID" value="KIO44967.1"/>
    <property type="molecule type" value="Genomic_DNA"/>
</dbReference>
<dbReference type="Gene3D" id="3.30.460.10">
    <property type="entry name" value="Beta Polymerase, domain 2"/>
    <property type="match status" value="1"/>
</dbReference>
<dbReference type="AlphaFoldDB" id="A0A0C3NFR1"/>
<evidence type="ECO:0000313" key="6">
    <source>
        <dbReference type="Proteomes" id="UP000031980"/>
    </source>
</evidence>
<comment type="similarity">
    <text evidence="1">Belongs to the relA/spoT family.</text>
</comment>
<dbReference type="CDD" id="cd01668">
    <property type="entry name" value="TGS_RSH"/>
    <property type="match status" value="1"/>
</dbReference>
<dbReference type="FunFam" id="3.10.20.30:FF:000002">
    <property type="entry name" value="GTP pyrophosphokinase (RelA/SpoT)"/>
    <property type="match status" value="1"/>
</dbReference>
<dbReference type="EMBL" id="JPIT01000032">
    <property type="protein sequence ID" value="KIO43251.1"/>
    <property type="molecule type" value="Genomic_DNA"/>
</dbReference>
<evidence type="ECO:0000313" key="3">
    <source>
        <dbReference type="EMBL" id="KIO43251.1"/>
    </source>
</evidence>
<dbReference type="SUPFAM" id="SSF81301">
    <property type="entry name" value="Nucleotidyltransferase"/>
    <property type="match status" value="1"/>
</dbReference>
<dbReference type="NCBIfam" id="TIGR00691">
    <property type="entry name" value="spoT_relA"/>
    <property type="match status" value="1"/>
</dbReference>
<dbReference type="InterPro" id="IPR043519">
    <property type="entry name" value="NT_sf"/>
</dbReference>
<reference evidence="3 5" key="2">
    <citation type="submission" date="2014-07" db="EMBL/GenBank/DDBJ databases">
        <title>Porphyromonadaceae bacterium OUH 334697 = ATCC BAA-2682 = DSM 28341 draft genome.</title>
        <authorList>
            <person name="Sydenham T.V."/>
            <person name="Hasman H."/>
            <person name="Justesen U.S."/>
        </authorList>
    </citation>
    <scope>NUCLEOTIDE SEQUENCE [LARGE SCALE GENOMIC DNA]</scope>
    <source>
        <strain evidence="3 5">OUH 334697</strain>
    </source>
</reference>
<dbReference type="PANTHER" id="PTHR21262:SF31">
    <property type="entry name" value="GTP PYROPHOSPHOKINASE"/>
    <property type="match status" value="1"/>
</dbReference>
<proteinExistence type="inferred from homology"/>
<protein>
    <submittedName>
        <fullName evidence="4">MFS transporter</fullName>
    </submittedName>
</protein>
<dbReference type="PANTHER" id="PTHR21262">
    <property type="entry name" value="GUANOSINE-3',5'-BIS DIPHOSPHATE 3'-PYROPHOSPHOHYDROLASE"/>
    <property type="match status" value="1"/>
</dbReference>
<dbReference type="InterPro" id="IPR012676">
    <property type="entry name" value="TGS-like"/>
</dbReference>
<dbReference type="CDD" id="cd05399">
    <property type="entry name" value="NT_Rel-Spo_like"/>
    <property type="match status" value="1"/>
</dbReference>
<dbReference type="Pfam" id="PF19296">
    <property type="entry name" value="RelA_AH_RIS"/>
    <property type="match status" value="1"/>
</dbReference>
<dbReference type="Pfam" id="PF04607">
    <property type="entry name" value="RelA_SpoT"/>
    <property type="match status" value="1"/>
</dbReference>
<comment type="caution">
    <text evidence="4">The sequence shown here is derived from an EMBL/GenBank/DDBJ whole genome shotgun (WGS) entry which is preliminary data.</text>
</comment>
<dbReference type="GO" id="GO:0005886">
    <property type="term" value="C:plasma membrane"/>
    <property type="evidence" value="ECO:0007669"/>
    <property type="project" value="TreeGrafter"/>
</dbReference>
<dbReference type="Proteomes" id="UP000031980">
    <property type="component" value="Unassembled WGS sequence"/>
</dbReference>
<evidence type="ECO:0000259" key="2">
    <source>
        <dbReference type="PROSITE" id="PS51880"/>
    </source>
</evidence>
<dbReference type="InterPro" id="IPR004811">
    <property type="entry name" value="RelA/Spo_fam"/>
</dbReference>
<dbReference type="InterPro" id="IPR012675">
    <property type="entry name" value="Beta-grasp_dom_sf"/>
</dbReference>
<dbReference type="InterPro" id="IPR045865">
    <property type="entry name" value="ACT-like_dom_sf"/>
</dbReference>
<gene>
    <name evidence="4" type="ORF">BA92_08090</name>
    <name evidence="3" type="ORF">IE90_13690</name>
</gene>
<evidence type="ECO:0000313" key="5">
    <source>
        <dbReference type="Proteomes" id="UP000031937"/>
    </source>
</evidence>